<accession>A0A8R1UG91</accession>
<dbReference type="PANTHER" id="PTHR19918">
    <property type="entry name" value="CELL DIVISION CYCLE 20 CDC20 FIZZY -RELATED"/>
    <property type="match status" value="1"/>
</dbReference>
<dbReference type="InterPro" id="IPR015943">
    <property type="entry name" value="WD40/YVTN_repeat-like_dom_sf"/>
</dbReference>
<sequence>ILDAPGLKNDFYLNLVDWSNKDILSMALSTFVYYVNMTDYHGKDQEDQIKVLCADTDHTNFVSSLKSNESGELLAVGTKKGWKAWDVQAQTVVSGWKLGAYRCLAWNGNMLAAGSLG</sequence>
<keyword evidence="5" id="KW-1185">Reference proteome</keyword>
<evidence type="ECO:0000313" key="5">
    <source>
        <dbReference type="Proteomes" id="UP000005239"/>
    </source>
</evidence>
<keyword evidence="3" id="KW-0131">Cell cycle</keyword>
<evidence type="ECO:0000256" key="2">
    <source>
        <dbReference type="ARBA" id="ARBA00022737"/>
    </source>
</evidence>
<dbReference type="SUPFAM" id="SSF50978">
    <property type="entry name" value="WD40 repeat-like"/>
    <property type="match status" value="1"/>
</dbReference>
<protein>
    <submittedName>
        <fullName evidence="4">Uncharacterized protein</fullName>
    </submittedName>
</protein>
<evidence type="ECO:0000256" key="3">
    <source>
        <dbReference type="ARBA" id="ARBA00023306"/>
    </source>
</evidence>
<evidence type="ECO:0000313" key="4">
    <source>
        <dbReference type="EnsemblMetazoa" id="PPA19306.1"/>
    </source>
</evidence>
<reference evidence="4" key="2">
    <citation type="submission" date="2022-06" db="UniProtKB">
        <authorList>
            <consortium name="EnsemblMetazoa"/>
        </authorList>
    </citation>
    <scope>IDENTIFICATION</scope>
    <source>
        <strain evidence="4">PS312</strain>
    </source>
</reference>
<dbReference type="InterPro" id="IPR033010">
    <property type="entry name" value="Cdc20/Fizzy"/>
</dbReference>
<keyword evidence="1" id="KW-0853">WD repeat</keyword>
<proteinExistence type="predicted"/>
<dbReference type="InterPro" id="IPR036322">
    <property type="entry name" value="WD40_repeat_dom_sf"/>
</dbReference>
<dbReference type="Proteomes" id="UP000005239">
    <property type="component" value="Unassembled WGS sequence"/>
</dbReference>
<dbReference type="EnsemblMetazoa" id="PPA19306.1">
    <property type="protein sequence ID" value="PPA19306.1"/>
    <property type="gene ID" value="WBGene00108860"/>
</dbReference>
<dbReference type="PANTHER" id="PTHR19918:SF1">
    <property type="entry name" value="FIZZY-RELATED PROTEIN HOMOLOG"/>
    <property type="match status" value="1"/>
</dbReference>
<dbReference type="Gene3D" id="2.130.10.10">
    <property type="entry name" value="YVTN repeat-like/Quinoprotein amine dehydrogenase"/>
    <property type="match status" value="1"/>
</dbReference>
<dbReference type="OrthoDB" id="10263272at2759"/>
<dbReference type="AlphaFoldDB" id="A0A2A6B5L7"/>
<dbReference type="GO" id="GO:0097027">
    <property type="term" value="F:ubiquitin-protein transferase activator activity"/>
    <property type="evidence" value="ECO:0007669"/>
    <property type="project" value="InterPro"/>
</dbReference>
<keyword evidence="2" id="KW-0677">Repeat</keyword>
<dbReference type="GO" id="GO:0010997">
    <property type="term" value="F:anaphase-promoting complex binding"/>
    <property type="evidence" value="ECO:0007669"/>
    <property type="project" value="InterPro"/>
</dbReference>
<name>A0A2A6B5L7_PRIPA</name>
<gene>
    <name evidence="4" type="primary">WBGene00108860</name>
</gene>
<accession>A0A2A6B5L7</accession>
<organism evidence="4 5">
    <name type="scientific">Pristionchus pacificus</name>
    <name type="common">Parasitic nematode worm</name>
    <dbReference type="NCBI Taxonomy" id="54126"/>
    <lineage>
        <taxon>Eukaryota</taxon>
        <taxon>Metazoa</taxon>
        <taxon>Ecdysozoa</taxon>
        <taxon>Nematoda</taxon>
        <taxon>Chromadorea</taxon>
        <taxon>Rhabditida</taxon>
        <taxon>Rhabditina</taxon>
        <taxon>Diplogasteromorpha</taxon>
        <taxon>Diplogasteroidea</taxon>
        <taxon>Neodiplogasteridae</taxon>
        <taxon>Pristionchus</taxon>
    </lineage>
</organism>
<evidence type="ECO:0000256" key="1">
    <source>
        <dbReference type="ARBA" id="ARBA00022574"/>
    </source>
</evidence>
<reference evidence="5" key="1">
    <citation type="journal article" date="2008" name="Nat. Genet.">
        <title>The Pristionchus pacificus genome provides a unique perspective on nematode lifestyle and parasitism.</title>
        <authorList>
            <person name="Dieterich C."/>
            <person name="Clifton S.W."/>
            <person name="Schuster L.N."/>
            <person name="Chinwalla A."/>
            <person name="Delehaunty K."/>
            <person name="Dinkelacker I."/>
            <person name="Fulton L."/>
            <person name="Fulton R."/>
            <person name="Godfrey J."/>
            <person name="Minx P."/>
            <person name="Mitreva M."/>
            <person name="Roeseler W."/>
            <person name="Tian H."/>
            <person name="Witte H."/>
            <person name="Yang S.P."/>
            <person name="Wilson R.K."/>
            <person name="Sommer R.J."/>
        </authorList>
    </citation>
    <scope>NUCLEOTIDE SEQUENCE [LARGE SCALE GENOMIC DNA]</scope>
    <source>
        <strain evidence="5">PS312</strain>
    </source>
</reference>